<dbReference type="PANTHER" id="PTHR22731:SF3">
    <property type="entry name" value="RIBONUCLEASES P_MRP PROTEIN SUBUNIT POP1"/>
    <property type="match status" value="1"/>
</dbReference>
<proteinExistence type="predicted"/>
<reference evidence="2 3" key="1">
    <citation type="submission" date="2018-11" db="EMBL/GenBank/DDBJ databases">
        <authorList>
            <consortium name="Pathogen Informatics"/>
        </authorList>
    </citation>
    <scope>NUCLEOTIDE SEQUENCE [LARGE SCALE GENOMIC DNA]</scope>
</reference>
<dbReference type="GO" id="GO:0000172">
    <property type="term" value="C:ribonuclease MRP complex"/>
    <property type="evidence" value="ECO:0007669"/>
    <property type="project" value="InterPro"/>
</dbReference>
<evidence type="ECO:0000313" key="2">
    <source>
        <dbReference type="EMBL" id="VDM66710.1"/>
    </source>
</evidence>
<name>A0A3P7I240_STRVU</name>
<feature type="non-terminal residue" evidence="2">
    <location>
        <position position="1"/>
    </location>
</feature>
<dbReference type="OrthoDB" id="442863at2759"/>
<sequence length="377" mass="43739">VSTHFYHPGHYPKGYIGPARFQWSREEWLTGEEHTNGEGELVKRTVFSSIPLVVDSVPKTVEEWRLSKMRVHTERWIGKNGIQVQDLRDQLVRFRLYGPLALAIVSDALRLVDDEKAQQFSENHAEWRESVSRLPPGNVVDGSIFSLLVEDPRISRPSVKEVPNPEHDTLPTETRVLPRATFWDKNMRLKALADRMTDAELNKLKGKCLGQIKETEAKIPVLVVFRNGGSGRGDTLSGMDFWVALQLRTARASGWRDELEAHLEASRFCYPTDVMDTKAGSEDIRRMQVEHELKYDKRPHNRRVQYWRKMSVKYPFSFEYEELVNDWLKAKGKEAIEHSYILRDRRLLLLLSKWMEGKAKFSGLTSILNHQKWNVSD</sequence>
<evidence type="ECO:0000259" key="1">
    <source>
        <dbReference type="Pfam" id="PF08170"/>
    </source>
</evidence>
<keyword evidence="3" id="KW-1185">Reference proteome</keyword>
<dbReference type="InterPro" id="IPR039182">
    <property type="entry name" value="Pop1"/>
</dbReference>
<protein>
    <recommendedName>
        <fullName evidence="1">POPLD domain-containing protein</fullName>
    </recommendedName>
</protein>
<gene>
    <name evidence="2" type="ORF">SVUK_LOCUS1708</name>
</gene>
<dbReference type="GO" id="GO:0005655">
    <property type="term" value="C:nucleolar ribonuclease P complex"/>
    <property type="evidence" value="ECO:0007669"/>
    <property type="project" value="InterPro"/>
</dbReference>
<dbReference type="GO" id="GO:0001682">
    <property type="term" value="P:tRNA 5'-leader removal"/>
    <property type="evidence" value="ECO:0007669"/>
    <property type="project" value="InterPro"/>
</dbReference>
<dbReference type="EMBL" id="UYYB01003518">
    <property type="protein sequence ID" value="VDM66710.1"/>
    <property type="molecule type" value="Genomic_DNA"/>
</dbReference>
<dbReference type="PANTHER" id="PTHR22731">
    <property type="entry name" value="RIBONUCLEASES P/MRP PROTEIN SUBUNIT POP1"/>
    <property type="match status" value="1"/>
</dbReference>
<accession>A0A3P7I240</accession>
<dbReference type="AlphaFoldDB" id="A0A3P7I240"/>
<dbReference type="Proteomes" id="UP000270094">
    <property type="component" value="Unassembled WGS sequence"/>
</dbReference>
<feature type="domain" description="POPLD" evidence="1">
    <location>
        <begin position="238"/>
        <end position="319"/>
    </location>
</feature>
<evidence type="ECO:0000313" key="3">
    <source>
        <dbReference type="Proteomes" id="UP000270094"/>
    </source>
</evidence>
<dbReference type="InterPro" id="IPR012590">
    <property type="entry name" value="POPLD_dom"/>
</dbReference>
<organism evidence="2 3">
    <name type="scientific">Strongylus vulgaris</name>
    <name type="common">Blood worm</name>
    <dbReference type="NCBI Taxonomy" id="40348"/>
    <lineage>
        <taxon>Eukaryota</taxon>
        <taxon>Metazoa</taxon>
        <taxon>Ecdysozoa</taxon>
        <taxon>Nematoda</taxon>
        <taxon>Chromadorea</taxon>
        <taxon>Rhabditida</taxon>
        <taxon>Rhabditina</taxon>
        <taxon>Rhabditomorpha</taxon>
        <taxon>Strongyloidea</taxon>
        <taxon>Strongylidae</taxon>
        <taxon>Strongylus</taxon>
    </lineage>
</organism>
<dbReference type="Pfam" id="PF08170">
    <property type="entry name" value="POPLD"/>
    <property type="match status" value="1"/>
</dbReference>